<dbReference type="AlphaFoldDB" id="A0A1H3VHK0"/>
<name>A0A1H3VHK0_9BACT</name>
<dbReference type="Proteomes" id="UP000199409">
    <property type="component" value="Unassembled WGS sequence"/>
</dbReference>
<protein>
    <recommendedName>
        <fullName evidence="3 6">Flagellar basal body rod protein FlgB</fullName>
    </recommendedName>
</protein>
<reference evidence="8 9" key="1">
    <citation type="submission" date="2016-10" db="EMBL/GenBank/DDBJ databases">
        <authorList>
            <person name="de Groot N.N."/>
        </authorList>
    </citation>
    <scope>NUCLEOTIDE SEQUENCE [LARGE SCALE GENOMIC DNA]</scope>
    <source>
        <strain evidence="8 9">DSM 7343</strain>
    </source>
</reference>
<keyword evidence="8" id="KW-0282">Flagellum</keyword>
<dbReference type="GO" id="GO:0030694">
    <property type="term" value="C:bacterial-type flagellum basal body, rod"/>
    <property type="evidence" value="ECO:0007669"/>
    <property type="project" value="InterPro"/>
</dbReference>
<evidence type="ECO:0000313" key="9">
    <source>
        <dbReference type="Proteomes" id="UP000199409"/>
    </source>
</evidence>
<dbReference type="GO" id="GO:0071978">
    <property type="term" value="P:bacterial-type flagellum-dependent swarming motility"/>
    <property type="evidence" value="ECO:0007669"/>
    <property type="project" value="TreeGrafter"/>
</dbReference>
<comment type="subcellular location">
    <subcellularLocation>
        <location evidence="1 6">Bacterial flagellum basal body</location>
    </subcellularLocation>
</comment>
<gene>
    <name evidence="8" type="ORF">SAMN05660420_00063</name>
</gene>
<proteinExistence type="inferred from homology"/>
<keyword evidence="8" id="KW-0966">Cell projection</keyword>
<dbReference type="OrthoDB" id="9788334at2"/>
<keyword evidence="8" id="KW-0969">Cilium</keyword>
<dbReference type="InterPro" id="IPR006300">
    <property type="entry name" value="FlgB"/>
</dbReference>
<evidence type="ECO:0000256" key="3">
    <source>
        <dbReference type="ARBA" id="ARBA00014376"/>
    </source>
</evidence>
<dbReference type="STRING" id="37625.SAMN05660420_00063"/>
<comment type="subunit">
    <text evidence="6">The basal body constitutes a major portion of the flagellar organelle and consists of a number of rings mounted on a central rod.</text>
</comment>
<dbReference type="PANTHER" id="PTHR30435">
    <property type="entry name" value="FLAGELLAR PROTEIN"/>
    <property type="match status" value="1"/>
</dbReference>
<dbReference type="RefSeq" id="WP_092343944.1">
    <property type="nucleotide sequence ID" value="NZ_FNQN01000001.1"/>
</dbReference>
<dbReference type="InterPro" id="IPR001444">
    <property type="entry name" value="Flag_bb_rod_N"/>
</dbReference>
<keyword evidence="9" id="KW-1185">Reference proteome</keyword>
<accession>A0A1H3VHK0</accession>
<evidence type="ECO:0000256" key="1">
    <source>
        <dbReference type="ARBA" id="ARBA00004117"/>
    </source>
</evidence>
<comment type="similarity">
    <text evidence="2 6">Belongs to the flagella basal body rod proteins family.</text>
</comment>
<evidence type="ECO:0000256" key="4">
    <source>
        <dbReference type="ARBA" id="ARBA00023143"/>
    </source>
</evidence>
<keyword evidence="4 6" id="KW-0975">Bacterial flagellum</keyword>
<dbReference type="NCBIfam" id="TIGR01396">
    <property type="entry name" value="FlgB"/>
    <property type="match status" value="1"/>
</dbReference>
<evidence type="ECO:0000256" key="6">
    <source>
        <dbReference type="PIRNR" id="PIRNR002889"/>
    </source>
</evidence>
<sequence>MADIRIADQTIAVLQKSLDLRAQKQQVIAGNVANADTPGYSARKLDFEDNLRKAINTPEMAGRKTNPKHFPIGGGGISRVQGTLTLETSNSTQGDGNTVSVDDEMFDLAENQLLYEAGSQMLKKKFSMLKFAASNGS</sequence>
<comment type="function">
    <text evidence="5 6">Structural component of flagellum, the bacterial motility apparatus. Part of the rod structure of flagellar basal body.</text>
</comment>
<dbReference type="Pfam" id="PF00460">
    <property type="entry name" value="Flg_bb_rod"/>
    <property type="match status" value="1"/>
</dbReference>
<evidence type="ECO:0000259" key="7">
    <source>
        <dbReference type="Pfam" id="PF00460"/>
    </source>
</evidence>
<evidence type="ECO:0000256" key="5">
    <source>
        <dbReference type="ARBA" id="ARBA00024934"/>
    </source>
</evidence>
<organism evidence="8 9">
    <name type="scientific">Desulfuromusa kysingii</name>
    <dbReference type="NCBI Taxonomy" id="37625"/>
    <lineage>
        <taxon>Bacteria</taxon>
        <taxon>Pseudomonadati</taxon>
        <taxon>Thermodesulfobacteriota</taxon>
        <taxon>Desulfuromonadia</taxon>
        <taxon>Desulfuromonadales</taxon>
        <taxon>Geopsychrobacteraceae</taxon>
        <taxon>Desulfuromusa</taxon>
    </lineage>
</organism>
<dbReference type="PIRSF" id="PIRSF002889">
    <property type="entry name" value="Rod_FlgB"/>
    <property type="match status" value="1"/>
</dbReference>
<dbReference type="EMBL" id="FNQN01000001">
    <property type="protein sequence ID" value="SDZ74273.1"/>
    <property type="molecule type" value="Genomic_DNA"/>
</dbReference>
<dbReference type="PANTHER" id="PTHR30435:SF12">
    <property type="entry name" value="FLAGELLAR BASAL BODY ROD PROTEIN FLGB"/>
    <property type="match status" value="1"/>
</dbReference>
<evidence type="ECO:0000313" key="8">
    <source>
        <dbReference type="EMBL" id="SDZ74273.1"/>
    </source>
</evidence>
<evidence type="ECO:0000256" key="2">
    <source>
        <dbReference type="ARBA" id="ARBA00009677"/>
    </source>
</evidence>
<feature type="domain" description="Flagellar basal body rod protein N-terminal" evidence="7">
    <location>
        <begin position="18"/>
        <end position="40"/>
    </location>
</feature>